<reference evidence="3 4" key="1">
    <citation type="submission" date="2016-04" db="EMBL/GenBank/DDBJ databases">
        <title>Deep-sea bacteria in the southern Pacific.</title>
        <authorList>
            <person name="Tang K."/>
        </authorList>
    </citation>
    <scope>NUCLEOTIDE SEQUENCE [LARGE SCALE GENOMIC DNA]</scope>
    <source>
        <strain evidence="3 4">JLT2014</strain>
        <plasmid evidence="4">ppaby1</plasmid>
    </source>
</reference>
<dbReference type="Pfam" id="PF00067">
    <property type="entry name" value="p450"/>
    <property type="match status" value="1"/>
</dbReference>
<comment type="similarity">
    <text evidence="1 2">Belongs to the cytochrome P450 family.</text>
</comment>
<dbReference type="PRINTS" id="PR00385">
    <property type="entry name" value="P450"/>
</dbReference>
<name>A0A1P8UN22_9RHOB</name>
<dbReference type="EMBL" id="CP015091">
    <property type="protein sequence ID" value="APZ50796.1"/>
    <property type="molecule type" value="Genomic_DNA"/>
</dbReference>
<keyword evidence="2" id="KW-0560">Oxidoreductase</keyword>
<dbReference type="InterPro" id="IPR036396">
    <property type="entry name" value="Cyt_P450_sf"/>
</dbReference>
<protein>
    <submittedName>
        <fullName evidence="3">Cytochrome P450</fullName>
    </submittedName>
</protein>
<dbReference type="GO" id="GO:0005506">
    <property type="term" value="F:iron ion binding"/>
    <property type="evidence" value="ECO:0007669"/>
    <property type="project" value="InterPro"/>
</dbReference>
<evidence type="ECO:0000313" key="3">
    <source>
        <dbReference type="EMBL" id="APZ50796.1"/>
    </source>
</evidence>
<evidence type="ECO:0000313" key="4">
    <source>
        <dbReference type="Proteomes" id="UP000187059"/>
    </source>
</evidence>
<dbReference type="GO" id="GO:0004497">
    <property type="term" value="F:monooxygenase activity"/>
    <property type="evidence" value="ECO:0007669"/>
    <property type="project" value="UniProtKB-KW"/>
</dbReference>
<dbReference type="PANTHER" id="PTHR46696:SF1">
    <property type="entry name" value="CYTOCHROME P450 YJIB-RELATED"/>
    <property type="match status" value="1"/>
</dbReference>
<keyword evidence="2" id="KW-0479">Metal-binding</keyword>
<gene>
    <name evidence="3" type="ORF">Ga0080574_TMP462</name>
</gene>
<dbReference type="OrthoDB" id="9792185at2"/>
<dbReference type="Proteomes" id="UP000187059">
    <property type="component" value="Plasmid pPABY1"/>
</dbReference>
<dbReference type="SUPFAM" id="SSF48264">
    <property type="entry name" value="Cytochrome P450"/>
    <property type="match status" value="1"/>
</dbReference>
<dbReference type="InterPro" id="IPR001128">
    <property type="entry name" value="Cyt_P450"/>
</dbReference>
<evidence type="ECO:0000256" key="1">
    <source>
        <dbReference type="ARBA" id="ARBA00010617"/>
    </source>
</evidence>
<dbReference type="GO" id="GO:0016705">
    <property type="term" value="F:oxidoreductase activity, acting on paired donors, with incorporation or reduction of molecular oxygen"/>
    <property type="evidence" value="ECO:0007669"/>
    <property type="project" value="InterPro"/>
</dbReference>
<evidence type="ECO:0000256" key="2">
    <source>
        <dbReference type="RuleBase" id="RU000461"/>
    </source>
</evidence>
<geneLocation type="plasmid" evidence="4">
    <name>ppaby1</name>
</geneLocation>
<keyword evidence="3" id="KW-0614">Plasmid</keyword>
<dbReference type="PANTHER" id="PTHR46696">
    <property type="entry name" value="P450, PUTATIVE (EUROFUNG)-RELATED"/>
    <property type="match status" value="1"/>
</dbReference>
<keyword evidence="2" id="KW-0408">Iron</keyword>
<dbReference type="InterPro" id="IPR002397">
    <property type="entry name" value="Cyt_P450_B"/>
</dbReference>
<accession>A0A1P8UN22</accession>
<proteinExistence type="inferred from homology"/>
<keyword evidence="2" id="KW-0349">Heme</keyword>
<dbReference type="PROSITE" id="PS00086">
    <property type="entry name" value="CYTOCHROME_P450"/>
    <property type="match status" value="1"/>
</dbReference>
<keyword evidence="4" id="KW-1185">Reference proteome</keyword>
<organism evidence="3 4">
    <name type="scientific">Salipiger abyssi</name>
    <dbReference type="NCBI Taxonomy" id="1250539"/>
    <lineage>
        <taxon>Bacteria</taxon>
        <taxon>Pseudomonadati</taxon>
        <taxon>Pseudomonadota</taxon>
        <taxon>Alphaproteobacteria</taxon>
        <taxon>Rhodobacterales</taxon>
        <taxon>Roseobacteraceae</taxon>
        <taxon>Salipiger</taxon>
    </lineage>
</organism>
<dbReference type="RefSeq" id="WP_076694911.1">
    <property type="nucleotide sequence ID" value="NZ_CP015091.1"/>
</dbReference>
<dbReference type="KEGG" id="paby:Ga0080574_TMP462"/>
<sequence length="392" mass="43859">MTTTDIPALDFDPFSVESIAAGPTVFAEIREMAPLVWLKPYGVYATCRHEFAQKALRDWQSFTSTVKAFGEREHIPNIMVQEDPPDHSAHRNPVMKFFTPVALNNYRAFFEQSAADHADRLVETGAVDGFDDVASGYILQVFPDILGMKEMDRKQLLLFGDLAFNSTVPVNDLYKACKARSGDVLEWFNRQCQRESVTRDGLAEEIYRLGDSGEVSEQSAQLLVRAVFSGGFDTTVLSITSGLKLFAENPDQWDLLREEPKLARNAFEEVIRMEPPSRFLGRGVAAETELAGVPLKPGDKFATFLGGVGRDPRQWQDPDRFDIRRKKVLGHMSFGHGVHSCLGQGLARIEFASLFTALAKRVKRIEITGEIKRNINNQANGFHVLPLRLHAG</sequence>
<keyword evidence="2" id="KW-0503">Monooxygenase</keyword>
<dbReference type="GO" id="GO:0020037">
    <property type="term" value="F:heme binding"/>
    <property type="evidence" value="ECO:0007669"/>
    <property type="project" value="InterPro"/>
</dbReference>
<dbReference type="AlphaFoldDB" id="A0A1P8UN22"/>
<dbReference type="PRINTS" id="PR00359">
    <property type="entry name" value="BP450"/>
</dbReference>
<dbReference type="Gene3D" id="1.10.630.10">
    <property type="entry name" value="Cytochrome P450"/>
    <property type="match status" value="1"/>
</dbReference>
<dbReference type="InterPro" id="IPR017972">
    <property type="entry name" value="Cyt_P450_CS"/>
</dbReference>